<sequence length="202" mass="21822">MSLPPIATPTYGAGGNFTIACSTRIPATPTQCLDVVLDAPDYPKWNTFCRKCTIDVPSSTPSPPDAPSGDGYLTLGTKFTFDVHTGPAAVNDDGGAGRPTPLELSVLERIDATAEDGRRGWRVAWRMRPSLALPGFMLRAERIQEFVEAEDGNETDYACWETFYGVLAPVVRLAVGSKLTPAFDAWNSGLKARVEELRKGGK</sequence>
<dbReference type="CDD" id="cd07822">
    <property type="entry name" value="SRPBCC_4"/>
    <property type="match status" value="1"/>
</dbReference>
<organism evidence="1 2">
    <name type="scientific">Cercophora newfieldiana</name>
    <dbReference type="NCBI Taxonomy" id="92897"/>
    <lineage>
        <taxon>Eukaryota</taxon>
        <taxon>Fungi</taxon>
        <taxon>Dikarya</taxon>
        <taxon>Ascomycota</taxon>
        <taxon>Pezizomycotina</taxon>
        <taxon>Sordariomycetes</taxon>
        <taxon>Sordariomycetidae</taxon>
        <taxon>Sordariales</taxon>
        <taxon>Lasiosphaeriaceae</taxon>
        <taxon>Cercophora</taxon>
    </lineage>
</organism>
<evidence type="ECO:0000313" key="2">
    <source>
        <dbReference type="Proteomes" id="UP001174936"/>
    </source>
</evidence>
<dbReference type="Gene3D" id="3.30.530.20">
    <property type="match status" value="1"/>
</dbReference>
<evidence type="ECO:0008006" key="3">
    <source>
        <dbReference type="Google" id="ProtNLM"/>
    </source>
</evidence>
<evidence type="ECO:0000313" key="1">
    <source>
        <dbReference type="EMBL" id="KAK0655842.1"/>
    </source>
</evidence>
<reference evidence="1" key="1">
    <citation type="submission" date="2023-06" db="EMBL/GenBank/DDBJ databases">
        <title>Genome-scale phylogeny and comparative genomics of the fungal order Sordariales.</title>
        <authorList>
            <consortium name="Lawrence Berkeley National Laboratory"/>
            <person name="Hensen N."/>
            <person name="Bonometti L."/>
            <person name="Westerberg I."/>
            <person name="Brannstrom I.O."/>
            <person name="Guillou S."/>
            <person name="Cros-Aarteil S."/>
            <person name="Calhoun S."/>
            <person name="Haridas S."/>
            <person name="Kuo A."/>
            <person name="Mondo S."/>
            <person name="Pangilinan J."/>
            <person name="Riley R."/>
            <person name="Labutti K."/>
            <person name="Andreopoulos B."/>
            <person name="Lipzen A."/>
            <person name="Chen C."/>
            <person name="Yanf M."/>
            <person name="Daum C."/>
            <person name="Ng V."/>
            <person name="Clum A."/>
            <person name="Steindorff A."/>
            <person name="Ohm R."/>
            <person name="Martin F."/>
            <person name="Silar P."/>
            <person name="Natvig D."/>
            <person name="Lalanne C."/>
            <person name="Gautier V."/>
            <person name="Ament-Velasquez S.L."/>
            <person name="Kruys A."/>
            <person name="Hutchinson M.I."/>
            <person name="Powell A.J."/>
            <person name="Barry K."/>
            <person name="Miller A.N."/>
            <person name="Grigoriev I.V."/>
            <person name="Debuchy R."/>
            <person name="Gladieux P."/>
            <person name="Thoren M.H."/>
            <person name="Johannesson H."/>
        </authorList>
    </citation>
    <scope>NUCLEOTIDE SEQUENCE</scope>
    <source>
        <strain evidence="1">SMH2532-1</strain>
    </source>
</reference>
<dbReference type="InterPro" id="IPR023393">
    <property type="entry name" value="START-like_dom_sf"/>
</dbReference>
<keyword evidence="2" id="KW-1185">Reference proteome</keyword>
<dbReference type="AlphaFoldDB" id="A0AA39YQG2"/>
<accession>A0AA39YQG2</accession>
<dbReference type="EMBL" id="JAULSV010000001">
    <property type="protein sequence ID" value="KAK0655842.1"/>
    <property type="molecule type" value="Genomic_DNA"/>
</dbReference>
<gene>
    <name evidence="1" type="ORF">B0T16DRAFT_314566</name>
</gene>
<comment type="caution">
    <text evidence="1">The sequence shown here is derived from an EMBL/GenBank/DDBJ whole genome shotgun (WGS) entry which is preliminary data.</text>
</comment>
<protein>
    <recommendedName>
        <fullName evidence="3">Polyketide cyclase/dehydrase</fullName>
    </recommendedName>
</protein>
<name>A0AA39YQG2_9PEZI</name>
<dbReference type="SUPFAM" id="SSF55961">
    <property type="entry name" value="Bet v1-like"/>
    <property type="match status" value="1"/>
</dbReference>
<dbReference type="Proteomes" id="UP001174936">
    <property type="component" value="Unassembled WGS sequence"/>
</dbReference>
<proteinExistence type="predicted"/>